<dbReference type="WBParaSite" id="SBAD_0001145601-mRNA-1">
    <property type="protein sequence ID" value="SBAD_0001145601-mRNA-1"/>
    <property type="gene ID" value="SBAD_0001145601"/>
</dbReference>
<name>A0A183J5D0_9BILA</name>
<gene>
    <name evidence="1" type="ORF">SBAD_LOCUS11078</name>
</gene>
<evidence type="ECO:0000313" key="1">
    <source>
        <dbReference type="EMBL" id="VDP36923.1"/>
    </source>
</evidence>
<evidence type="ECO:0000313" key="2">
    <source>
        <dbReference type="Proteomes" id="UP000270296"/>
    </source>
</evidence>
<dbReference type="EMBL" id="UZAM01015036">
    <property type="protein sequence ID" value="VDP36923.1"/>
    <property type="molecule type" value="Genomic_DNA"/>
</dbReference>
<dbReference type="Proteomes" id="UP000270296">
    <property type="component" value="Unassembled WGS sequence"/>
</dbReference>
<dbReference type="AlphaFoldDB" id="A0A183J5D0"/>
<evidence type="ECO:0000313" key="3">
    <source>
        <dbReference type="WBParaSite" id="SBAD_0001145601-mRNA-1"/>
    </source>
</evidence>
<accession>A0A183J5D0</accession>
<reference evidence="3" key="1">
    <citation type="submission" date="2016-06" db="UniProtKB">
        <authorList>
            <consortium name="WormBaseParasite"/>
        </authorList>
    </citation>
    <scope>IDENTIFICATION</scope>
</reference>
<dbReference type="OrthoDB" id="5989213at2759"/>
<protein>
    <submittedName>
        <fullName evidence="3">KNOX2 domain-containing protein</fullName>
    </submittedName>
</protein>
<keyword evidence="2" id="KW-1185">Reference proteome</keyword>
<sequence length="100" mass="11557">MEMGSDMVEMDSDLALDSEMLEMNNDIGEMDSEMMAYYRKTIHHRQQLDTSVKNQLFGQSSFDLCKLENLLQVKFDEFCSVYAPNLWPCIPLKLPPVVSE</sequence>
<proteinExistence type="predicted"/>
<organism evidence="3">
    <name type="scientific">Soboliphyme baturini</name>
    <dbReference type="NCBI Taxonomy" id="241478"/>
    <lineage>
        <taxon>Eukaryota</taxon>
        <taxon>Metazoa</taxon>
        <taxon>Ecdysozoa</taxon>
        <taxon>Nematoda</taxon>
        <taxon>Enoplea</taxon>
        <taxon>Dorylaimia</taxon>
        <taxon>Dioctophymatida</taxon>
        <taxon>Dioctophymatoidea</taxon>
        <taxon>Soboliphymatidae</taxon>
        <taxon>Soboliphyme</taxon>
    </lineage>
</organism>
<reference evidence="1 2" key="2">
    <citation type="submission" date="2018-11" db="EMBL/GenBank/DDBJ databases">
        <authorList>
            <consortium name="Pathogen Informatics"/>
        </authorList>
    </citation>
    <scope>NUCLEOTIDE SEQUENCE [LARGE SCALE GENOMIC DNA]</scope>
</reference>